<evidence type="ECO:0000256" key="6">
    <source>
        <dbReference type="ARBA" id="ARBA00023242"/>
    </source>
</evidence>
<dbReference type="FunFam" id="1.10.10.60:FF:000015">
    <property type="entry name" value="Transcription factor RAX3"/>
    <property type="match status" value="1"/>
</dbReference>
<feature type="region of interest" description="Disordered" evidence="7">
    <location>
        <begin position="232"/>
        <end position="251"/>
    </location>
</feature>
<evidence type="ECO:0000259" key="9">
    <source>
        <dbReference type="PROSITE" id="PS51294"/>
    </source>
</evidence>
<dbReference type="PaxDb" id="2711-XP_006474624.1"/>
<dbReference type="InterPro" id="IPR017930">
    <property type="entry name" value="Myb_dom"/>
</dbReference>
<dbReference type="CDD" id="cd00167">
    <property type="entry name" value="SANT"/>
    <property type="match status" value="2"/>
</dbReference>
<organism evidence="10 11">
    <name type="scientific">Citrus sinensis</name>
    <name type="common">Sweet orange</name>
    <name type="synonym">Citrus aurantium var. sinensis</name>
    <dbReference type="NCBI Taxonomy" id="2711"/>
    <lineage>
        <taxon>Eukaryota</taxon>
        <taxon>Viridiplantae</taxon>
        <taxon>Streptophyta</taxon>
        <taxon>Embryophyta</taxon>
        <taxon>Tracheophyta</taxon>
        <taxon>Spermatophyta</taxon>
        <taxon>Magnoliopsida</taxon>
        <taxon>eudicotyledons</taxon>
        <taxon>Gunneridae</taxon>
        <taxon>Pentapetalae</taxon>
        <taxon>rosids</taxon>
        <taxon>malvids</taxon>
        <taxon>Sapindales</taxon>
        <taxon>Rutaceae</taxon>
        <taxon>Aurantioideae</taxon>
        <taxon>Citrus</taxon>
    </lineage>
</organism>
<keyword evidence="5" id="KW-0804">Transcription</keyword>
<dbReference type="GO" id="GO:0030154">
    <property type="term" value="P:cell differentiation"/>
    <property type="evidence" value="ECO:0000318"/>
    <property type="project" value="GO_Central"/>
</dbReference>
<evidence type="ECO:0000256" key="1">
    <source>
        <dbReference type="ARBA" id="ARBA00004123"/>
    </source>
</evidence>
<dbReference type="Pfam" id="PF00249">
    <property type="entry name" value="Myb_DNA-binding"/>
    <property type="match status" value="2"/>
</dbReference>
<comment type="subcellular location">
    <subcellularLocation>
        <location evidence="1">Nucleus</location>
    </subcellularLocation>
</comment>
<dbReference type="Gene3D" id="1.10.10.60">
    <property type="entry name" value="Homeodomain-like"/>
    <property type="match status" value="2"/>
</dbReference>
<feature type="domain" description="HTH myb-type" evidence="9">
    <location>
        <begin position="9"/>
        <end position="62"/>
    </location>
</feature>
<evidence type="ECO:0000256" key="7">
    <source>
        <dbReference type="SAM" id="MobiDB-lite"/>
    </source>
</evidence>
<evidence type="ECO:0000256" key="4">
    <source>
        <dbReference type="ARBA" id="ARBA00023125"/>
    </source>
</evidence>
<evidence type="ECO:0000313" key="10">
    <source>
        <dbReference type="EMBL" id="KDO62446.1"/>
    </source>
</evidence>
<dbReference type="FunFam" id="1.10.10.60:FF:000222">
    <property type="entry name" value="Transcription factor MYB36"/>
    <property type="match status" value="1"/>
</dbReference>
<feature type="region of interest" description="Disordered" evidence="7">
    <location>
        <begin position="129"/>
        <end position="156"/>
    </location>
</feature>
<dbReference type="SUPFAM" id="SSF46689">
    <property type="entry name" value="Homeodomain-like"/>
    <property type="match status" value="1"/>
</dbReference>
<evidence type="ECO:0000256" key="3">
    <source>
        <dbReference type="ARBA" id="ARBA00023015"/>
    </source>
</evidence>
<protein>
    <submittedName>
        <fullName evidence="10">Uncharacterized protein</fullName>
    </submittedName>
</protein>
<reference evidence="10 11" key="1">
    <citation type="submission" date="2014-04" db="EMBL/GenBank/DDBJ databases">
        <authorList>
            <consortium name="International Citrus Genome Consortium"/>
            <person name="Gmitter F."/>
            <person name="Chen C."/>
            <person name="Farmerie W."/>
            <person name="Harkins T."/>
            <person name="Desany B."/>
            <person name="Mohiuddin M."/>
            <person name="Kodira C."/>
            <person name="Borodovsky M."/>
            <person name="Lomsadze A."/>
            <person name="Burns P."/>
            <person name="Jenkins J."/>
            <person name="Prochnik S."/>
            <person name="Shu S."/>
            <person name="Chapman J."/>
            <person name="Pitluck S."/>
            <person name="Schmutz J."/>
            <person name="Rokhsar D."/>
        </authorList>
    </citation>
    <scope>NUCLEOTIDE SEQUENCE</scope>
</reference>
<keyword evidence="11" id="KW-1185">Reference proteome</keyword>
<dbReference type="PROSITE" id="PS51294">
    <property type="entry name" value="HTH_MYB"/>
    <property type="match status" value="2"/>
</dbReference>
<dbReference type="PANTHER" id="PTHR48000:SF46">
    <property type="entry name" value="TRANSCRIPTION FACTOR MYB36"/>
    <property type="match status" value="1"/>
</dbReference>
<dbReference type="EMBL" id="KK784920">
    <property type="protein sequence ID" value="KDO62446.1"/>
    <property type="molecule type" value="Genomic_DNA"/>
</dbReference>
<evidence type="ECO:0000256" key="2">
    <source>
        <dbReference type="ARBA" id="ARBA00022737"/>
    </source>
</evidence>
<dbReference type="GO" id="GO:0006355">
    <property type="term" value="P:regulation of DNA-templated transcription"/>
    <property type="evidence" value="ECO:0000318"/>
    <property type="project" value="GO_Central"/>
</dbReference>
<dbReference type="AlphaFoldDB" id="A0A067FGW6"/>
<sequence>MGRAPCCDKANVKKGPWSPEEDAKLKDYIEKYGTGGNWIALPQKIGLKRCGKSCRLRWLNYLRPNIKHGGFSEEEDNIICSLYISIGSRWSIIAAQLPGRTDNDIKNYWNTRLKKKLLGRRKQSNNINGLISTSGQDVNGVNNGGDENNNSQYSQSLSNSAIERLQLHMQLQSLQNPLSFYNNPSFWPKLHPVQEKMIQNLQSLNQSCQNPNLQNVLPSSQLGLHEQNVGNFFEQSNSPPSAPQDFPQSTCPVPVSSTDNNVMNSNAMLKANGFEPYNAANQEVSTFQAEIENFLNNNKAVGFTAQEENQIAQFDCFNALNGSNKESLIWWANEFDSKSASSNSWDSTPAIHQSEGMFQDYELGYNI</sequence>
<keyword evidence="2" id="KW-0677">Repeat</keyword>
<evidence type="ECO:0000256" key="5">
    <source>
        <dbReference type="ARBA" id="ARBA00023163"/>
    </source>
</evidence>
<keyword evidence="3" id="KW-0805">Transcription regulation</keyword>
<evidence type="ECO:0000313" key="11">
    <source>
        <dbReference type="Proteomes" id="UP000027120"/>
    </source>
</evidence>
<gene>
    <name evidence="10" type="ORF">CISIN_1g017727mg</name>
</gene>
<dbReference type="InterPro" id="IPR001005">
    <property type="entry name" value="SANT/Myb"/>
</dbReference>
<feature type="domain" description="Myb-like" evidence="8">
    <location>
        <begin position="9"/>
        <end position="62"/>
    </location>
</feature>
<dbReference type="SMART" id="SM00717">
    <property type="entry name" value="SANT"/>
    <property type="match status" value="2"/>
</dbReference>
<dbReference type="SMR" id="A0A067FGW6"/>
<feature type="domain" description="Myb-like" evidence="8">
    <location>
        <begin position="63"/>
        <end position="113"/>
    </location>
</feature>
<keyword evidence="6" id="KW-0539">Nucleus</keyword>
<name>A0A067FGW6_CITSI</name>
<dbReference type="Proteomes" id="UP000027120">
    <property type="component" value="Unassembled WGS sequence"/>
</dbReference>
<accession>A0A067FGW6</accession>
<dbReference type="GO" id="GO:0003700">
    <property type="term" value="F:DNA-binding transcription factor activity"/>
    <property type="evidence" value="ECO:0000318"/>
    <property type="project" value="GO_Central"/>
</dbReference>
<feature type="domain" description="HTH myb-type" evidence="9">
    <location>
        <begin position="63"/>
        <end position="117"/>
    </location>
</feature>
<evidence type="ECO:0000259" key="8">
    <source>
        <dbReference type="PROSITE" id="PS50090"/>
    </source>
</evidence>
<dbReference type="PROSITE" id="PS50090">
    <property type="entry name" value="MYB_LIKE"/>
    <property type="match status" value="2"/>
</dbReference>
<dbReference type="GO" id="GO:0005634">
    <property type="term" value="C:nucleus"/>
    <property type="evidence" value="ECO:0000318"/>
    <property type="project" value="GO_Central"/>
</dbReference>
<dbReference type="InterPro" id="IPR009057">
    <property type="entry name" value="Homeodomain-like_sf"/>
</dbReference>
<dbReference type="PANTHER" id="PTHR48000">
    <property type="entry name" value="OS09G0431300 PROTEIN"/>
    <property type="match status" value="1"/>
</dbReference>
<feature type="compositionally biased region" description="Low complexity" evidence="7">
    <location>
        <begin position="134"/>
        <end position="156"/>
    </location>
</feature>
<dbReference type="eggNOG" id="KOG0048">
    <property type="taxonomic scope" value="Eukaryota"/>
</dbReference>
<dbReference type="GO" id="GO:0003677">
    <property type="term" value="F:DNA binding"/>
    <property type="evidence" value="ECO:0007669"/>
    <property type="project" value="UniProtKB-KW"/>
</dbReference>
<keyword evidence="4" id="KW-0238">DNA-binding</keyword>
<proteinExistence type="predicted"/>
<dbReference type="STRING" id="2711.A0A067FGW6"/>